<evidence type="ECO:0000259" key="2">
    <source>
        <dbReference type="PROSITE" id="PS50086"/>
    </source>
</evidence>
<dbReference type="PANTHER" id="PTHR47219">
    <property type="entry name" value="RAB GTPASE-ACTIVATING PROTEIN 1-LIKE"/>
    <property type="match status" value="1"/>
</dbReference>
<dbReference type="AlphaFoldDB" id="A0A7S3D0Z2"/>
<feature type="region of interest" description="Disordered" evidence="1">
    <location>
        <begin position="347"/>
        <end position="368"/>
    </location>
</feature>
<dbReference type="PANTHER" id="PTHR47219:SF20">
    <property type="entry name" value="TBC1 DOMAIN FAMILY MEMBER 2B"/>
    <property type="match status" value="1"/>
</dbReference>
<sequence length="368" mass="42298">MAAEAEEEVKYDSFQFRLDEEEAIAFEKNKPDLVKLLAEQEERWKVTQWDLTDAVPHRHNKLKKLIRGGVPGPLRAKVWMNVSGANAIRASSKLSYIDYCHSDSNKDGTILKQIDLDVPRTFTDRDDFCEKDGAMQKSLRRVLVAYANRNTGLGYCQGLNFLAGGFLIAALSEEEAFWLLCATIENLLPQNYFENKLQGLRTDALVLFDMLRRKVPVVFKVVEEGQISPEVLFSQWLLCMFSTVFPCQTFMRIWDSFFYEGVKVLFRACIAYLQRIQKIADVTSVEGVLRYVYQCKAVTFDTEVFVDEMFNRVGSFPWAHIEKLREKNGAKVTRQELTFSLMRAKLGKSSPSTPREKMAAGNMSFHRR</sequence>
<dbReference type="Gene3D" id="1.10.10.750">
    <property type="entry name" value="Ypt/Rab-GAP domain of gyp1p, domain 1"/>
    <property type="match status" value="1"/>
</dbReference>
<dbReference type="Gene3D" id="1.10.8.270">
    <property type="entry name" value="putative rabgap domain of human tbc1 domain family member 14 like domains"/>
    <property type="match status" value="1"/>
</dbReference>
<evidence type="ECO:0000313" key="3">
    <source>
        <dbReference type="EMBL" id="CAE0242987.1"/>
    </source>
</evidence>
<evidence type="ECO:0000256" key="1">
    <source>
        <dbReference type="SAM" id="MobiDB-lite"/>
    </source>
</evidence>
<dbReference type="Gene3D" id="1.10.472.80">
    <property type="entry name" value="Ypt/Rab-GAP domain of gyp1p, domain 3"/>
    <property type="match status" value="1"/>
</dbReference>
<protein>
    <recommendedName>
        <fullName evidence="2">Rab-GAP TBC domain-containing protein</fullName>
    </recommendedName>
</protein>
<dbReference type="InterPro" id="IPR035969">
    <property type="entry name" value="Rab-GAP_TBC_sf"/>
</dbReference>
<dbReference type="GO" id="GO:0031267">
    <property type="term" value="F:small GTPase binding"/>
    <property type="evidence" value="ECO:0007669"/>
    <property type="project" value="TreeGrafter"/>
</dbReference>
<dbReference type="EMBL" id="HBIB01008293">
    <property type="protein sequence ID" value="CAE0242987.1"/>
    <property type="molecule type" value="Transcribed_RNA"/>
</dbReference>
<accession>A0A7S3D0Z2</accession>
<gene>
    <name evidence="3" type="ORF">PBIL07802_LOCUS5152</name>
</gene>
<dbReference type="GO" id="GO:0005096">
    <property type="term" value="F:GTPase activator activity"/>
    <property type="evidence" value="ECO:0007669"/>
    <property type="project" value="TreeGrafter"/>
</dbReference>
<dbReference type="FunFam" id="1.10.8.270:FF:000026">
    <property type="entry name" value="TBC (Tre-2/Bub2/Cdc16) domain family"/>
    <property type="match status" value="1"/>
</dbReference>
<organism evidence="3">
    <name type="scientific">Palpitomonas bilix</name>
    <dbReference type="NCBI Taxonomy" id="652834"/>
    <lineage>
        <taxon>Eukaryota</taxon>
        <taxon>Eukaryota incertae sedis</taxon>
    </lineage>
</organism>
<dbReference type="InterPro" id="IPR000195">
    <property type="entry name" value="Rab-GAP-TBC_dom"/>
</dbReference>
<feature type="domain" description="Rab-GAP TBC" evidence="2">
    <location>
        <begin position="69"/>
        <end position="261"/>
    </location>
</feature>
<dbReference type="Pfam" id="PF00566">
    <property type="entry name" value="RabGAP-TBC"/>
    <property type="match status" value="1"/>
</dbReference>
<dbReference type="SMART" id="SM00164">
    <property type="entry name" value="TBC"/>
    <property type="match status" value="1"/>
</dbReference>
<reference evidence="3" key="1">
    <citation type="submission" date="2021-01" db="EMBL/GenBank/DDBJ databases">
        <authorList>
            <person name="Corre E."/>
            <person name="Pelletier E."/>
            <person name="Niang G."/>
            <person name="Scheremetjew M."/>
            <person name="Finn R."/>
            <person name="Kale V."/>
            <person name="Holt S."/>
            <person name="Cochrane G."/>
            <person name="Meng A."/>
            <person name="Brown T."/>
            <person name="Cohen L."/>
        </authorList>
    </citation>
    <scope>NUCLEOTIDE SEQUENCE</scope>
    <source>
        <strain evidence="3">NIES-2562</strain>
    </source>
</reference>
<name>A0A7S3D0Z2_9EUKA</name>
<dbReference type="SUPFAM" id="SSF47923">
    <property type="entry name" value="Ypt/Rab-GAP domain of gyp1p"/>
    <property type="match status" value="2"/>
</dbReference>
<dbReference type="PROSITE" id="PS50086">
    <property type="entry name" value="TBC_RABGAP"/>
    <property type="match status" value="1"/>
</dbReference>
<proteinExistence type="predicted"/>
<dbReference type="InterPro" id="IPR050302">
    <property type="entry name" value="Rab_GAP_TBC_domain"/>
</dbReference>